<dbReference type="AlphaFoldDB" id="A0A8X7BI35"/>
<sequence>MIDGKKIVAERLAHSSSPNSHSKLSSMNDLEVLKTWQILAENVKLGIYLACPPGSNGLKAFRTYRLDIKELSMRKAGRLLVDACKRCYRITIHRPAVSTFHDPGFFRHRPFFSPVPTFFSPVVARSFSLSRLSFDLLPGAGSCSLHAPPKSKICPLWLILPYQTPGTENSQTVTQKIHKQNTQQLQQSKVLMIVLVKVPLKQTHEIISIVHPIEISDYVPRKI</sequence>
<organism evidence="1 2">
    <name type="scientific">Trichonephila clavipes</name>
    <name type="common">Golden silk orbweaver</name>
    <name type="synonym">Nephila clavipes</name>
    <dbReference type="NCBI Taxonomy" id="2585209"/>
    <lineage>
        <taxon>Eukaryota</taxon>
        <taxon>Metazoa</taxon>
        <taxon>Ecdysozoa</taxon>
        <taxon>Arthropoda</taxon>
        <taxon>Chelicerata</taxon>
        <taxon>Arachnida</taxon>
        <taxon>Araneae</taxon>
        <taxon>Araneomorphae</taxon>
        <taxon>Entelegynae</taxon>
        <taxon>Araneoidea</taxon>
        <taxon>Nephilidae</taxon>
        <taxon>Trichonephila</taxon>
    </lineage>
</organism>
<comment type="caution">
    <text evidence="1">The sequence shown here is derived from an EMBL/GenBank/DDBJ whole genome shotgun (WGS) entry which is preliminary data.</text>
</comment>
<protein>
    <submittedName>
        <fullName evidence="1">Uncharacterized protein</fullName>
    </submittedName>
</protein>
<name>A0A8X7BI35_TRICX</name>
<gene>
    <name evidence="1" type="ORF">TNCV_2622221</name>
</gene>
<keyword evidence="2" id="KW-1185">Reference proteome</keyword>
<accession>A0A8X7BI35</accession>
<evidence type="ECO:0000313" key="2">
    <source>
        <dbReference type="Proteomes" id="UP000887159"/>
    </source>
</evidence>
<dbReference type="Proteomes" id="UP000887159">
    <property type="component" value="Unassembled WGS sequence"/>
</dbReference>
<reference evidence="1" key="1">
    <citation type="submission" date="2020-08" db="EMBL/GenBank/DDBJ databases">
        <title>Multicomponent nature underlies the extraordinary mechanical properties of spider dragline silk.</title>
        <authorList>
            <person name="Kono N."/>
            <person name="Nakamura H."/>
            <person name="Mori M."/>
            <person name="Yoshida Y."/>
            <person name="Ohtoshi R."/>
            <person name="Malay A.D."/>
            <person name="Moran D.A.P."/>
            <person name="Tomita M."/>
            <person name="Numata K."/>
            <person name="Arakawa K."/>
        </authorList>
    </citation>
    <scope>NUCLEOTIDE SEQUENCE</scope>
</reference>
<dbReference type="EMBL" id="BMAU01021401">
    <property type="protein sequence ID" value="GFY32085.1"/>
    <property type="molecule type" value="Genomic_DNA"/>
</dbReference>
<proteinExistence type="predicted"/>
<evidence type="ECO:0000313" key="1">
    <source>
        <dbReference type="EMBL" id="GFY32085.1"/>
    </source>
</evidence>